<evidence type="ECO:0000313" key="2">
    <source>
        <dbReference type="EMBL" id="JAC70602.1"/>
    </source>
</evidence>
<dbReference type="EMBL" id="GBEZ01015574">
    <property type="protein sequence ID" value="JAC70602.1"/>
    <property type="molecule type" value="Transcribed_RNA"/>
</dbReference>
<feature type="non-terminal residue" evidence="2">
    <location>
        <position position="1"/>
    </location>
</feature>
<gene>
    <name evidence="2" type="ORF">TSPGSL018_3782</name>
</gene>
<dbReference type="AlphaFoldDB" id="A0A061RCE4"/>
<evidence type="ECO:0000256" key="1">
    <source>
        <dbReference type="SAM" id="MobiDB-lite"/>
    </source>
</evidence>
<name>A0A061RCE4_9CHLO</name>
<feature type="region of interest" description="Disordered" evidence="1">
    <location>
        <begin position="1"/>
        <end position="34"/>
    </location>
</feature>
<organism evidence="2">
    <name type="scientific">Tetraselmis sp. GSL018</name>
    <dbReference type="NCBI Taxonomy" id="582737"/>
    <lineage>
        <taxon>Eukaryota</taxon>
        <taxon>Viridiplantae</taxon>
        <taxon>Chlorophyta</taxon>
        <taxon>core chlorophytes</taxon>
        <taxon>Chlorodendrophyceae</taxon>
        <taxon>Chlorodendrales</taxon>
        <taxon>Chlorodendraceae</taxon>
        <taxon>Tetraselmis</taxon>
    </lineage>
</organism>
<reference evidence="2" key="1">
    <citation type="submission" date="2014-05" db="EMBL/GenBank/DDBJ databases">
        <title>The transcriptome of the halophilic microalga Tetraselmis sp. GSL018 isolated from the Great Salt Lake, Utah.</title>
        <authorList>
            <person name="Jinkerson R.E."/>
            <person name="D'Adamo S."/>
            <person name="Posewitz M.C."/>
        </authorList>
    </citation>
    <scope>NUCLEOTIDE SEQUENCE</scope>
    <source>
        <strain evidence="2">GSL018</strain>
    </source>
</reference>
<proteinExistence type="predicted"/>
<sequence>EPPRRRQPPIAAPGREGPEAPLRGGAPRSGHPAQAVCQVRAPRHETGVVRVGHSDPFRKLAPLMVLSKNMHGTPQLVQELPTLVRA</sequence>
<accession>A0A061RCE4</accession>
<protein>
    <submittedName>
        <fullName evidence="2">Uncharacterized protein</fullName>
    </submittedName>
</protein>